<reference evidence="3" key="1">
    <citation type="journal article" date="2020" name="Stud. Mycol.">
        <title>101 Dothideomycetes genomes: a test case for predicting lifestyles and emergence of pathogens.</title>
        <authorList>
            <person name="Haridas S."/>
            <person name="Albert R."/>
            <person name="Binder M."/>
            <person name="Bloem J."/>
            <person name="Labutti K."/>
            <person name="Salamov A."/>
            <person name="Andreopoulos B."/>
            <person name="Baker S."/>
            <person name="Barry K."/>
            <person name="Bills G."/>
            <person name="Bluhm B."/>
            <person name="Cannon C."/>
            <person name="Castanera R."/>
            <person name="Culley D."/>
            <person name="Daum C."/>
            <person name="Ezra D."/>
            <person name="Gonzalez J."/>
            <person name="Henrissat B."/>
            <person name="Kuo A."/>
            <person name="Liang C."/>
            <person name="Lipzen A."/>
            <person name="Lutzoni F."/>
            <person name="Magnuson J."/>
            <person name="Mondo S."/>
            <person name="Nolan M."/>
            <person name="Ohm R."/>
            <person name="Pangilinan J."/>
            <person name="Park H.-J."/>
            <person name="Ramirez L."/>
            <person name="Alfaro M."/>
            <person name="Sun H."/>
            <person name="Tritt A."/>
            <person name="Yoshinaga Y."/>
            <person name="Zwiers L.-H."/>
            <person name="Turgeon B."/>
            <person name="Goodwin S."/>
            <person name="Spatafora J."/>
            <person name="Crous P."/>
            <person name="Grigoriev I."/>
        </authorList>
    </citation>
    <scope>NUCLEOTIDE SEQUENCE</scope>
    <source>
        <strain evidence="3">CBS 125425</strain>
    </source>
</reference>
<feature type="domain" description="Glycosyl transferase CAP10" evidence="2">
    <location>
        <begin position="222"/>
        <end position="533"/>
    </location>
</feature>
<dbReference type="EMBL" id="ML996285">
    <property type="protein sequence ID" value="KAF2728319.1"/>
    <property type="molecule type" value="Genomic_DNA"/>
</dbReference>
<protein>
    <recommendedName>
        <fullName evidence="2">Glycosyl transferase CAP10 domain-containing protein</fullName>
    </recommendedName>
</protein>
<dbReference type="SMART" id="SM00672">
    <property type="entry name" value="CAP10"/>
    <property type="match status" value="1"/>
</dbReference>
<dbReference type="PANTHER" id="PTHR12203">
    <property type="entry name" value="KDEL LYS-ASP-GLU-LEU CONTAINING - RELATED"/>
    <property type="match status" value="1"/>
</dbReference>
<comment type="caution">
    <text evidence="3">The sequence shown here is derived from an EMBL/GenBank/DDBJ whole genome shotgun (WGS) entry which is preliminary data.</text>
</comment>
<dbReference type="PANTHER" id="PTHR12203:SF22">
    <property type="entry name" value="CAPSULE ASSOCIATED PROTEIN"/>
    <property type="match status" value="1"/>
</dbReference>
<organism evidence="3 4">
    <name type="scientific">Polyplosphaeria fusca</name>
    <dbReference type="NCBI Taxonomy" id="682080"/>
    <lineage>
        <taxon>Eukaryota</taxon>
        <taxon>Fungi</taxon>
        <taxon>Dikarya</taxon>
        <taxon>Ascomycota</taxon>
        <taxon>Pezizomycotina</taxon>
        <taxon>Dothideomycetes</taxon>
        <taxon>Pleosporomycetidae</taxon>
        <taxon>Pleosporales</taxon>
        <taxon>Tetraplosphaeriaceae</taxon>
        <taxon>Polyplosphaeria</taxon>
    </lineage>
</organism>
<evidence type="ECO:0000313" key="4">
    <source>
        <dbReference type="Proteomes" id="UP000799444"/>
    </source>
</evidence>
<dbReference type="Pfam" id="PF05686">
    <property type="entry name" value="Glyco_transf_90"/>
    <property type="match status" value="1"/>
</dbReference>
<dbReference type="InterPro" id="IPR051091">
    <property type="entry name" value="O-Glucosyltr/Glycosyltrsf_90"/>
</dbReference>
<dbReference type="AlphaFoldDB" id="A0A9P4QKU1"/>
<proteinExistence type="predicted"/>
<evidence type="ECO:0000256" key="1">
    <source>
        <dbReference type="SAM" id="MobiDB-lite"/>
    </source>
</evidence>
<name>A0A9P4QKU1_9PLEO</name>
<keyword evidence="4" id="KW-1185">Reference proteome</keyword>
<evidence type="ECO:0000259" key="2">
    <source>
        <dbReference type="SMART" id="SM00672"/>
    </source>
</evidence>
<dbReference type="InterPro" id="IPR006598">
    <property type="entry name" value="CAP10"/>
</dbReference>
<dbReference type="OrthoDB" id="541052at2759"/>
<accession>A0A9P4QKU1</accession>
<gene>
    <name evidence="3" type="ORF">EJ04DRAFT_477529</name>
</gene>
<feature type="region of interest" description="Disordered" evidence="1">
    <location>
        <begin position="1"/>
        <end position="21"/>
    </location>
</feature>
<dbReference type="Proteomes" id="UP000799444">
    <property type="component" value="Unassembled WGS sequence"/>
</dbReference>
<sequence>MAKQSHDLSRAAGAYRERRGRHPPPGFKEWFNYAQAHDAVIVEDLFDQIYHDLTPFWALEPKALRHWSQHFEYSIGIRNGKATLKTNEQHPFLDQWFDLVSTIQHLLPDVDIPLNFMDETRVVAPFEDINEAVREERSSRHVAHLLEVVTQPSAVKDESGDEPLLDAQWIREGQFWDIARVACSNDTPARTAPAMIEFSNPPPMPSSFPDGSYHGYVHNWTQAKDLCLQPDLRGTHGTFISQLSLSITHSLVPIFGHSKLSVNNDILMPAPMYWTDDPFYSGGEDTHGDEWGKKQGQVMWRGTASGGRNSRDNWKAFHRHRFVSMVNGTAVRLAEQDEGQGPNFDLHAYKDYHLTATKYMDLGTWLNDAVDVGFTFLECWPPTKNAQCPYTDPYFQVKEKIKMQDQYAYKFLPDIDGNSYSGRYRGFLRSTSLPIKATVYSEWHDSRLVPWLHFVPMHNSFVDIYGILDYFIGSSVPVISSQGEWIIEGAHDDQAKKIALAGKEWADKVLRKEDMLIYVMRLLMEYARLCDDHRARLGFIGDL</sequence>
<evidence type="ECO:0000313" key="3">
    <source>
        <dbReference type="EMBL" id="KAF2728319.1"/>
    </source>
</evidence>